<sequence length="43" mass="4180">MLPANGVKLSAIEGGISQLGNGAKTKGCTVSAALYAKIACSNA</sequence>
<dbReference type="EMBL" id="CP022604">
    <property type="protein sequence ID" value="ASV87202.1"/>
    <property type="molecule type" value="Genomic_DNA"/>
</dbReference>
<name>A0A248UKP9_9HYPH</name>
<reference evidence="1 2" key="1">
    <citation type="submission" date="2017-07" db="EMBL/GenBank/DDBJ databases">
        <title>Phylogenetic study on the rhizospheric bacterium Ochrobactrum sp. A44.</title>
        <authorList>
            <person name="Krzyzanowska D.M."/>
            <person name="Ossowicki A."/>
            <person name="Rajewska M."/>
            <person name="Maciag T."/>
            <person name="Kaczynski Z."/>
            <person name="Czerwicka M."/>
            <person name="Jafra S."/>
        </authorList>
    </citation>
    <scope>NUCLEOTIDE SEQUENCE [LARGE SCALE GENOMIC DNA]</scope>
    <source>
        <strain evidence="1 2">A44</strain>
    </source>
</reference>
<accession>A0A248UKP9</accession>
<dbReference type="KEGG" id="och:CES85_1425"/>
<proteinExistence type="predicted"/>
<dbReference type="Proteomes" id="UP000215256">
    <property type="component" value="Chromosome 1"/>
</dbReference>
<evidence type="ECO:0000313" key="1">
    <source>
        <dbReference type="EMBL" id="ASV87202.1"/>
    </source>
</evidence>
<gene>
    <name evidence="1" type="ORF">CES85_1425</name>
</gene>
<organism evidence="1 2">
    <name type="scientific">Ochrobactrum quorumnocens</name>
    <dbReference type="NCBI Taxonomy" id="271865"/>
    <lineage>
        <taxon>Bacteria</taxon>
        <taxon>Pseudomonadati</taxon>
        <taxon>Pseudomonadota</taxon>
        <taxon>Alphaproteobacteria</taxon>
        <taxon>Hyphomicrobiales</taxon>
        <taxon>Brucellaceae</taxon>
        <taxon>Brucella/Ochrobactrum group</taxon>
        <taxon>Ochrobactrum</taxon>
    </lineage>
</organism>
<evidence type="ECO:0000313" key="2">
    <source>
        <dbReference type="Proteomes" id="UP000215256"/>
    </source>
</evidence>
<protein>
    <submittedName>
        <fullName evidence="1">Uncharacterized protein</fullName>
    </submittedName>
</protein>
<dbReference type="AlphaFoldDB" id="A0A248UKP9"/>